<dbReference type="OrthoDB" id="10499874at2759"/>
<evidence type="ECO:0000313" key="3">
    <source>
        <dbReference type="Proteomes" id="UP000324800"/>
    </source>
</evidence>
<proteinExistence type="predicted"/>
<protein>
    <recommendedName>
        <fullName evidence="4">Armadillo repeat-containing protein 8</fullName>
    </recommendedName>
</protein>
<organism evidence="2 3">
    <name type="scientific">Streblomastix strix</name>
    <dbReference type="NCBI Taxonomy" id="222440"/>
    <lineage>
        <taxon>Eukaryota</taxon>
        <taxon>Metamonada</taxon>
        <taxon>Preaxostyla</taxon>
        <taxon>Oxymonadida</taxon>
        <taxon>Streblomastigidae</taxon>
        <taxon>Streblomastix</taxon>
    </lineage>
</organism>
<dbReference type="SUPFAM" id="SSF48371">
    <property type="entry name" value="ARM repeat"/>
    <property type="match status" value="2"/>
</dbReference>
<reference evidence="2 3" key="1">
    <citation type="submission" date="2019-03" db="EMBL/GenBank/DDBJ databases">
        <title>Single cell metagenomics reveals metabolic interactions within the superorganism composed of flagellate Streblomastix strix and complex community of Bacteroidetes bacteria on its surface.</title>
        <authorList>
            <person name="Treitli S.C."/>
            <person name="Kolisko M."/>
            <person name="Husnik F."/>
            <person name="Keeling P."/>
            <person name="Hampl V."/>
        </authorList>
    </citation>
    <scope>NUCLEOTIDE SEQUENCE [LARGE SCALE GENOMIC DNA]</scope>
    <source>
        <strain evidence="2">ST1C</strain>
    </source>
</reference>
<dbReference type="InterPro" id="IPR011989">
    <property type="entry name" value="ARM-like"/>
</dbReference>
<dbReference type="InterPro" id="IPR016024">
    <property type="entry name" value="ARM-type_fold"/>
</dbReference>
<name>A0A5J4VZ35_9EUKA</name>
<accession>A0A5J4VZ35</accession>
<dbReference type="Proteomes" id="UP000324800">
    <property type="component" value="Unassembled WGS sequence"/>
</dbReference>
<feature type="repeat" description="ARM" evidence="1">
    <location>
        <begin position="439"/>
        <end position="483"/>
    </location>
</feature>
<dbReference type="EMBL" id="SNRW01004182">
    <property type="protein sequence ID" value="KAA6387934.1"/>
    <property type="molecule type" value="Genomic_DNA"/>
</dbReference>
<gene>
    <name evidence="2" type="ORF">EZS28_016539</name>
</gene>
<sequence>MSLFELSTAIEDVVGNLKLCLKRNDTKKLKLKAKSLIVRYDNPLIIAYSDELDDEDLVRMTVTSFKETQDPQIVRLLCDIISILVLRPRNLSIFVKMDILREITNAIITKEKITVNFITQALGIVIVLLDFDEFRKMVEASGLLNYILMNINTYPDEREFISQCLRILFLCCAHDPLVSVIIYNNGCELVTKALEANMDHMGVATNGPSVIQELLRSPKGIDKLLSLSIAGQYEKRVKEKEAMKDFFKGKVDKDKDKQDQVVKKNIIDVLSELLKIHDRDEAVLLPTTHSFRMIISLRKARDLATKANSAQYLVNVLKRHINGMLAIVQYSFMSLVIMATSIECRDNCRSAHVEGVLTRCLEQYSTNAGVVRNSCICIAALIYNNENIDCLDERMVKAMNKSIKAIKEGEHTTTLRVITAALKEASLYPQCVKKLIAGGTIDALIALIKTHSQDKVIVALSIATLVKLSTETSSHDLFLHEDGAVVIPSLLSLYFNKSWIVVRATTLLLRNLVQSDSWKHALAEKDGFKHVIRTIAHYIRNCQSIVFVCLEVIKGMLELNPVPTKVRDERVVKVLRVSEQAYYHRSRVISTLSKDCLKVLLTRDPSAADKAGAPEKEKEGK</sequence>
<evidence type="ECO:0000256" key="1">
    <source>
        <dbReference type="PROSITE-ProRule" id="PRU00259"/>
    </source>
</evidence>
<dbReference type="InterPro" id="IPR000225">
    <property type="entry name" value="Armadillo"/>
</dbReference>
<dbReference type="Gene3D" id="1.25.10.10">
    <property type="entry name" value="Leucine-rich Repeat Variant"/>
    <property type="match status" value="2"/>
</dbReference>
<dbReference type="AlphaFoldDB" id="A0A5J4VZ35"/>
<evidence type="ECO:0000313" key="2">
    <source>
        <dbReference type="EMBL" id="KAA6387934.1"/>
    </source>
</evidence>
<comment type="caution">
    <text evidence="2">The sequence shown here is derived from an EMBL/GenBank/DDBJ whole genome shotgun (WGS) entry which is preliminary data.</text>
</comment>
<dbReference type="PROSITE" id="PS50176">
    <property type="entry name" value="ARM_REPEAT"/>
    <property type="match status" value="1"/>
</dbReference>
<evidence type="ECO:0008006" key="4">
    <source>
        <dbReference type="Google" id="ProtNLM"/>
    </source>
</evidence>